<organism evidence="2">
    <name type="scientific">uncultured bacterium</name>
    <name type="common">gcode 4</name>
    <dbReference type="NCBI Taxonomy" id="1234023"/>
    <lineage>
        <taxon>Bacteria</taxon>
        <taxon>environmental samples</taxon>
    </lineage>
</organism>
<evidence type="ECO:0000256" key="1">
    <source>
        <dbReference type="SAM" id="Phobius"/>
    </source>
</evidence>
<dbReference type="Pfam" id="PF20293">
    <property type="entry name" value="MC6"/>
    <property type="match status" value="1"/>
</dbReference>
<keyword evidence="1" id="KW-0812">Transmembrane</keyword>
<gene>
    <name evidence="2" type="ORF">ACD_80C00101G0002</name>
</gene>
<name>K1XJ80_9BACT</name>
<feature type="transmembrane region" description="Helical" evidence="1">
    <location>
        <begin position="47"/>
        <end position="65"/>
    </location>
</feature>
<protein>
    <submittedName>
        <fullName evidence="2">Uncharacterized protein</fullName>
    </submittedName>
</protein>
<dbReference type="EMBL" id="AMFJ01036108">
    <property type="protein sequence ID" value="EKD25226.1"/>
    <property type="molecule type" value="Genomic_DNA"/>
</dbReference>
<reference evidence="2" key="1">
    <citation type="journal article" date="2012" name="Science">
        <title>Fermentation, hydrogen, and sulfur metabolism in multiple uncultivated bacterial phyla.</title>
        <authorList>
            <person name="Wrighton K.C."/>
            <person name="Thomas B.C."/>
            <person name="Sharon I."/>
            <person name="Miller C.S."/>
            <person name="Castelle C.J."/>
            <person name="VerBerkmoes N.C."/>
            <person name="Wilkins M.J."/>
            <person name="Hettich R.L."/>
            <person name="Lipton M.S."/>
            <person name="Williams K.H."/>
            <person name="Long P.E."/>
            <person name="Banfield J.F."/>
        </authorList>
    </citation>
    <scope>NUCLEOTIDE SEQUENCE [LARGE SCALE GENOMIC DNA]</scope>
</reference>
<evidence type="ECO:0000313" key="2">
    <source>
        <dbReference type="EMBL" id="EKD25226.1"/>
    </source>
</evidence>
<sequence length="77" mass="8997">MFLDKDTNPTNDIYYIGALILDVLGKEQSKMVDFFDIYQHLVKTQKVTVNLFIFALDWLFLIGLIKKGNKGYLEKCF</sequence>
<dbReference type="AlphaFoldDB" id="K1XJ80"/>
<proteinExistence type="predicted"/>
<dbReference type="InterPro" id="IPR046897">
    <property type="entry name" value="ABC-3C_MC6"/>
</dbReference>
<accession>K1XJ80</accession>
<keyword evidence="1" id="KW-1133">Transmembrane helix</keyword>
<keyword evidence="1" id="KW-0472">Membrane</keyword>
<comment type="caution">
    <text evidence="2">The sequence shown here is derived from an EMBL/GenBank/DDBJ whole genome shotgun (WGS) entry which is preliminary data.</text>
</comment>